<accession>A0ABV0LUL0</accession>
<evidence type="ECO:0000256" key="1">
    <source>
        <dbReference type="SAM" id="MobiDB-lite"/>
    </source>
</evidence>
<dbReference type="EMBL" id="JBEAAL010000001">
    <property type="protein sequence ID" value="MEQ1403302.1"/>
    <property type="molecule type" value="Genomic_DNA"/>
</dbReference>
<proteinExistence type="predicted"/>
<feature type="region of interest" description="Disordered" evidence="1">
    <location>
        <begin position="64"/>
        <end position="84"/>
    </location>
</feature>
<feature type="compositionally biased region" description="Acidic residues" evidence="1">
    <location>
        <begin position="75"/>
        <end position="84"/>
    </location>
</feature>
<evidence type="ECO:0000313" key="3">
    <source>
        <dbReference type="Proteomes" id="UP001496627"/>
    </source>
</evidence>
<comment type="caution">
    <text evidence="2">The sequence shown here is derived from an EMBL/GenBank/DDBJ whole genome shotgun (WGS) entry which is preliminary data.</text>
</comment>
<evidence type="ECO:0000313" key="2">
    <source>
        <dbReference type="EMBL" id="MEQ1403302.1"/>
    </source>
</evidence>
<dbReference type="Proteomes" id="UP001496627">
    <property type="component" value="Unassembled WGS sequence"/>
</dbReference>
<dbReference type="RefSeq" id="WP_200884011.1">
    <property type="nucleotide sequence ID" value="NZ_JBEAAL010000001.1"/>
</dbReference>
<evidence type="ECO:0008006" key="4">
    <source>
        <dbReference type="Google" id="ProtNLM"/>
    </source>
</evidence>
<protein>
    <recommendedName>
        <fullName evidence="4">CopG family transcriptional regulator</fullName>
    </recommendedName>
</protein>
<reference evidence="2 3" key="1">
    <citation type="submission" date="2024-05" db="EMBL/GenBank/DDBJ databases">
        <title>Neorhizobium sp. Rsf11, a plant growth promoting and heavy metal resistant PAH-degrader.</title>
        <authorList>
            <person name="Golubev S.N."/>
            <person name="Muratova A.Y."/>
            <person name="Markelova M.I."/>
        </authorList>
    </citation>
    <scope>NUCLEOTIDE SEQUENCE [LARGE SCALE GENOMIC DNA]</scope>
    <source>
        <strain evidence="2 3">Rsf11</strain>
    </source>
</reference>
<dbReference type="InterPro" id="IPR010985">
    <property type="entry name" value="Ribbon_hlx_hlx"/>
</dbReference>
<name>A0ABV0LUL0_9HYPH</name>
<sequence>MMNQYLLTIPDYLMEQARTAAEEENVSINQLLVSFIAEGIGQRKAWKALQRRAARGNPEKALSVLESLNGQPPEPGDEMPDIPQ</sequence>
<dbReference type="SUPFAM" id="SSF47598">
    <property type="entry name" value="Ribbon-helix-helix"/>
    <property type="match status" value="1"/>
</dbReference>
<keyword evidence="3" id="KW-1185">Reference proteome</keyword>
<gene>
    <name evidence="2" type="ORF">ABK249_00020</name>
</gene>
<organism evidence="2 3">
    <name type="scientific">Neorhizobium phenanthreniclasticum</name>
    <dbReference type="NCBI Taxonomy" id="3157917"/>
    <lineage>
        <taxon>Bacteria</taxon>
        <taxon>Pseudomonadati</taxon>
        <taxon>Pseudomonadota</taxon>
        <taxon>Alphaproteobacteria</taxon>
        <taxon>Hyphomicrobiales</taxon>
        <taxon>Rhizobiaceae</taxon>
        <taxon>Rhizobium/Agrobacterium group</taxon>
        <taxon>Neorhizobium</taxon>
    </lineage>
</organism>